<dbReference type="EMBL" id="CAJNOJ010000194">
    <property type="protein sequence ID" value="CAF1272054.1"/>
    <property type="molecule type" value="Genomic_DNA"/>
</dbReference>
<dbReference type="Proteomes" id="UP000663852">
    <property type="component" value="Unassembled WGS sequence"/>
</dbReference>
<evidence type="ECO:0000259" key="3">
    <source>
        <dbReference type="Pfam" id="PF00061"/>
    </source>
</evidence>
<dbReference type="Proteomes" id="UP000663828">
    <property type="component" value="Unassembled WGS sequence"/>
</dbReference>
<protein>
    <recommendedName>
        <fullName evidence="3">Lipocalin/cytosolic fatty-acid binding domain-containing protein</fullName>
    </recommendedName>
</protein>
<dbReference type="InterPro" id="IPR031259">
    <property type="entry name" value="ILBP"/>
</dbReference>
<reference evidence="5" key="1">
    <citation type="submission" date="2021-02" db="EMBL/GenBank/DDBJ databases">
        <authorList>
            <person name="Nowell W R."/>
        </authorList>
    </citation>
    <scope>NUCLEOTIDE SEQUENCE</scope>
</reference>
<dbReference type="OrthoDB" id="412780at2759"/>
<evidence type="ECO:0000313" key="6">
    <source>
        <dbReference type="Proteomes" id="UP000663828"/>
    </source>
</evidence>
<name>A0A816DEK4_ADIRI</name>
<comment type="similarity">
    <text evidence="1">Belongs to the calycin superfamily. Fatty-acid binding protein (FABP) family.</text>
</comment>
<evidence type="ECO:0000313" key="4">
    <source>
        <dbReference type="EMBL" id="CAF1272054.1"/>
    </source>
</evidence>
<dbReference type="InterPro" id="IPR012674">
    <property type="entry name" value="Calycin"/>
</dbReference>
<organism evidence="5 6">
    <name type="scientific">Adineta ricciae</name>
    <name type="common">Rotifer</name>
    <dbReference type="NCBI Taxonomy" id="249248"/>
    <lineage>
        <taxon>Eukaryota</taxon>
        <taxon>Metazoa</taxon>
        <taxon>Spiralia</taxon>
        <taxon>Gnathifera</taxon>
        <taxon>Rotifera</taxon>
        <taxon>Eurotatoria</taxon>
        <taxon>Bdelloidea</taxon>
        <taxon>Adinetida</taxon>
        <taxon>Adinetidae</taxon>
        <taxon>Adineta</taxon>
    </lineage>
</organism>
<proteinExistence type="inferred from homology"/>
<dbReference type="AlphaFoldDB" id="A0A816DEK4"/>
<dbReference type="InterPro" id="IPR000463">
    <property type="entry name" value="Fatty_acid-bd"/>
</dbReference>
<keyword evidence="2" id="KW-0446">Lipid-binding</keyword>
<dbReference type="InterPro" id="IPR000566">
    <property type="entry name" value="Lipocln_cytosolic_FA-bd_dom"/>
</dbReference>
<evidence type="ECO:0000256" key="2">
    <source>
        <dbReference type="ARBA" id="ARBA00023121"/>
    </source>
</evidence>
<dbReference type="Gene3D" id="2.40.128.20">
    <property type="match status" value="1"/>
</dbReference>
<sequence length="140" mass="15905">MANSRGIEALKGTWSYSSNDNFDAFLKEFGVNKVLRTLAKTVKPRVIISEKDGKWGYRSESTLNTTAIEFTPGVEFKDKGHDGEEYTSTIRFENGIWVQTVNYKNGKQVSVERLINNQDQLQVNLQCGNVKAIEYYKRAA</sequence>
<evidence type="ECO:0000313" key="5">
    <source>
        <dbReference type="EMBL" id="CAF1636278.1"/>
    </source>
</evidence>
<dbReference type="GO" id="GO:0008289">
    <property type="term" value="F:lipid binding"/>
    <property type="evidence" value="ECO:0007669"/>
    <property type="project" value="UniProtKB-KW"/>
</dbReference>
<dbReference type="SUPFAM" id="SSF50814">
    <property type="entry name" value="Lipocalins"/>
    <property type="match status" value="1"/>
</dbReference>
<dbReference type="EMBL" id="CAJNOR010008690">
    <property type="protein sequence ID" value="CAF1636278.1"/>
    <property type="molecule type" value="Genomic_DNA"/>
</dbReference>
<evidence type="ECO:0000256" key="1">
    <source>
        <dbReference type="ARBA" id="ARBA00008390"/>
    </source>
</evidence>
<dbReference type="CDD" id="cd00742">
    <property type="entry name" value="FABP"/>
    <property type="match status" value="1"/>
</dbReference>
<accession>A0A816DEK4</accession>
<dbReference type="PANTHER" id="PTHR11955">
    <property type="entry name" value="FATTY ACID BINDING PROTEIN"/>
    <property type="match status" value="1"/>
</dbReference>
<keyword evidence="6" id="KW-1185">Reference proteome</keyword>
<feature type="domain" description="Lipocalin/cytosolic fatty-acid binding" evidence="3">
    <location>
        <begin position="12"/>
        <end position="138"/>
    </location>
</feature>
<dbReference type="Pfam" id="PF00061">
    <property type="entry name" value="Lipocalin"/>
    <property type="match status" value="1"/>
</dbReference>
<comment type="caution">
    <text evidence="5">The sequence shown here is derived from an EMBL/GenBank/DDBJ whole genome shotgun (WGS) entry which is preliminary data.</text>
</comment>
<gene>
    <name evidence="4" type="ORF">EDS130_LOCUS29086</name>
    <name evidence="5" type="ORF">XAT740_LOCUS52536</name>
</gene>
<dbReference type="PRINTS" id="PR00178">
    <property type="entry name" value="FATTYACIDBP"/>
</dbReference>